<reference evidence="9 11" key="2">
    <citation type="submission" date="2018-11" db="EMBL/GenBank/DDBJ databases">
        <authorList>
            <consortium name="Pathogen Informatics"/>
        </authorList>
    </citation>
    <scope>NUCLEOTIDE SEQUENCE [LARGE SCALE GENOMIC DNA]</scope>
</reference>
<organism evidence="10 12">
    <name type="scientific">Dracunculus medinensis</name>
    <name type="common">Guinea worm</name>
    <dbReference type="NCBI Taxonomy" id="318479"/>
    <lineage>
        <taxon>Eukaryota</taxon>
        <taxon>Metazoa</taxon>
        <taxon>Ecdysozoa</taxon>
        <taxon>Nematoda</taxon>
        <taxon>Chromadorea</taxon>
        <taxon>Rhabditida</taxon>
        <taxon>Spirurina</taxon>
        <taxon>Dracunculoidea</taxon>
        <taxon>Dracunculidae</taxon>
        <taxon>Dracunculus</taxon>
    </lineage>
</organism>
<dbReference type="EMBL" id="UYYG01001186">
    <property type="protein sequence ID" value="VDN59625.1"/>
    <property type="molecule type" value="Genomic_DNA"/>
</dbReference>
<evidence type="ECO:0000313" key="10">
    <source>
        <dbReference type="Proteomes" id="UP000038040"/>
    </source>
</evidence>
<comment type="subcellular location">
    <subcellularLocation>
        <location evidence="1">Membrane</location>
        <topology evidence="1">Single-pass membrane protein</topology>
    </subcellularLocation>
</comment>
<evidence type="ECO:0000256" key="2">
    <source>
        <dbReference type="ARBA" id="ARBA00007647"/>
    </source>
</evidence>
<dbReference type="GO" id="GO:0016020">
    <property type="term" value="C:membrane"/>
    <property type="evidence" value="ECO:0007669"/>
    <property type="project" value="UniProtKB-SubCell"/>
</dbReference>
<dbReference type="WBParaSite" id="DME_0000648701-mRNA-1">
    <property type="protein sequence ID" value="DME_0000648701-mRNA-1"/>
    <property type="gene ID" value="DME_0000648701"/>
</dbReference>
<proteinExistence type="inferred from homology"/>
<sequence length="544" mass="62414">MKYRNFLLKLFINRNGCLSLYPLTIYTLFGARIIFKICVVLCGFLVGAAIYYRTTNIWALKNLADSFLYKQIGLRPIIIGTFNRMKNEQNVDGHFVVMQFIGDSRMSHSLYCFSNDENGETSISRAHIQRIHKGKRAATDVCSWSGHIAECHVAQAFPKSIRVSTVSNINHSIEIAVEPPLINERHKLVVCIAPMYTYTDWQTMLLGIETWLILGATKLIVPIQSATKAVYTILKQYEKAGLVVIRHWPKLPILSDVNPNGLVLSRGIEESHVNCLFYVKPWAEMVAFTDIDDLLLPVDPATIYQNNAVDLLQNFLIEHPQAGSFLFEHKDVQIVLPEGNNLTTLANFNFNFLEKTRWKSTCKVWRMKTRVIAIANRVDTVNMHETGIHRFGYVQVHIPCHKGHFYHMRHSHREIGHESLVSMTFLMNKVNKAFSDRINSELLEISRIPLNRSSTESFEDFDSCIKEINREHLTLVVSRCMTPHVCYSRSKNNMACITSAGYYKFSHSSNDFIIALVRSNFTNSNMDCESSYPQYLQGNYFYLP</sequence>
<dbReference type="OrthoDB" id="2526284at2759"/>
<keyword evidence="11" id="KW-1185">Reference proteome</keyword>
<evidence type="ECO:0000256" key="8">
    <source>
        <dbReference type="RuleBase" id="RU366017"/>
    </source>
</evidence>
<dbReference type="InterPro" id="IPR008166">
    <property type="entry name" value="Glyco_transf_92"/>
</dbReference>
<name>A0A0N4UG82_DRAME</name>
<evidence type="ECO:0000256" key="5">
    <source>
        <dbReference type="ARBA" id="ARBA00022692"/>
    </source>
</evidence>
<keyword evidence="4 8" id="KW-0808">Transferase</keyword>
<evidence type="ECO:0000313" key="12">
    <source>
        <dbReference type="WBParaSite" id="DME_0000648701-mRNA-1"/>
    </source>
</evidence>
<dbReference type="InterPro" id="IPR052012">
    <property type="entry name" value="GTase_92"/>
</dbReference>
<dbReference type="STRING" id="318479.A0A0N4UG82"/>
<feature type="transmembrane region" description="Helical" evidence="8">
    <location>
        <begin position="33"/>
        <end position="52"/>
    </location>
</feature>
<protein>
    <recommendedName>
        <fullName evidence="8">Glycosyltransferase family 92 protein</fullName>
        <ecNumber evidence="8">2.4.1.-</ecNumber>
    </recommendedName>
</protein>
<dbReference type="Proteomes" id="UP000038040">
    <property type="component" value="Unplaced"/>
</dbReference>
<evidence type="ECO:0000313" key="9">
    <source>
        <dbReference type="EMBL" id="VDN59625.1"/>
    </source>
</evidence>
<comment type="similarity">
    <text evidence="2 8">Belongs to the glycosyltransferase 92 family.</text>
</comment>
<keyword evidence="6 8" id="KW-1133">Transmembrane helix</keyword>
<dbReference type="PANTHER" id="PTHR21645:SF22">
    <property type="entry name" value="GLYCOSYLTRANSFERASE FAMILY 92 PROTEIN"/>
    <property type="match status" value="1"/>
</dbReference>
<keyword evidence="7 8" id="KW-0472">Membrane</keyword>
<dbReference type="PANTHER" id="PTHR21645">
    <property type="entry name" value="GLYCOSYLTRANSFERASE FAMILY 92 PROTEIN"/>
    <property type="match status" value="1"/>
</dbReference>
<dbReference type="GO" id="GO:0016757">
    <property type="term" value="F:glycosyltransferase activity"/>
    <property type="evidence" value="ECO:0007669"/>
    <property type="project" value="UniProtKB-UniRule"/>
</dbReference>
<dbReference type="Proteomes" id="UP000274756">
    <property type="component" value="Unassembled WGS sequence"/>
</dbReference>
<dbReference type="AlphaFoldDB" id="A0A0N4UG82"/>
<dbReference type="EC" id="2.4.1.-" evidence="8"/>
<dbReference type="Pfam" id="PF01697">
    <property type="entry name" value="Glyco_transf_92"/>
    <property type="match status" value="1"/>
</dbReference>
<keyword evidence="3 8" id="KW-0328">Glycosyltransferase</keyword>
<reference evidence="12" key="1">
    <citation type="submission" date="2017-02" db="UniProtKB">
        <authorList>
            <consortium name="WormBaseParasite"/>
        </authorList>
    </citation>
    <scope>IDENTIFICATION</scope>
</reference>
<gene>
    <name evidence="9" type="ORF">DME_LOCUS9598</name>
</gene>
<evidence type="ECO:0000256" key="7">
    <source>
        <dbReference type="ARBA" id="ARBA00023136"/>
    </source>
</evidence>
<keyword evidence="5 8" id="KW-0812">Transmembrane</keyword>
<evidence type="ECO:0000256" key="6">
    <source>
        <dbReference type="ARBA" id="ARBA00022989"/>
    </source>
</evidence>
<evidence type="ECO:0000256" key="3">
    <source>
        <dbReference type="ARBA" id="ARBA00022676"/>
    </source>
</evidence>
<evidence type="ECO:0000313" key="11">
    <source>
        <dbReference type="Proteomes" id="UP000274756"/>
    </source>
</evidence>
<evidence type="ECO:0000256" key="4">
    <source>
        <dbReference type="ARBA" id="ARBA00022679"/>
    </source>
</evidence>
<accession>A0A0N4UG82</accession>
<evidence type="ECO:0000256" key="1">
    <source>
        <dbReference type="ARBA" id="ARBA00004167"/>
    </source>
</evidence>